<sequence length="272" mass="31455">MGFPGTWMTESESVVYRVVPKCACSTIGQIMFYSDHGRFFDGDIHDATAGMHKWSMEASQPLIEDNVKAHTSFAFTCVRNPYARILSSFFDKIAGIQRNGKRYRGNLVPQLVQKYGIDVGSPDNGFEFDQIASFRRFLLFARDTIRWRRPMEPDIHWSAMAGHVSTFIVNGGRYNRIFFTERFNDGMQQVLDQIETPVKVDLKAIPRFNESEGHGPKRAHDVSAYFDDLSRHLIWEIYKKDFQLFKYDFDNPDNKYPIAEIDLDEVHAKLGD</sequence>
<dbReference type="InterPro" id="IPR005331">
    <property type="entry name" value="Sulfotransferase"/>
</dbReference>
<proteinExistence type="predicted"/>
<keyword evidence="7" id="KW-0325">Glycoprotein</keyword>
<evidence type="ECO:0000256" key="1">
    <source>
        <dbReference type="ARBA" id="ARBA00004323"/>
    </source>
</evidence>
<dbReference type="KEGG" id="daa:AKL17_0544"/>
<evidence type="ECO:0000256" key="3">
    <source>
        <dbReference type="ARBA" id="ARBA00022692"/>
    </source>
</evidence>
<accession>A0A159Z1G3</accession>
<dbReference type="Proteomes" id="UP000076128">
    <property type="component" value="Chromosome"/>
</dbReference>
<dbReference type="PANTHER" id="PTHR12137">
    <property type="entry name" value="CARBOHYDRATE SULFOTRANSFERASE"/>
    <property type="match status" value="1"/>
</dbReference>
<dbReference type="STRING" id="1335048.AKL17_0544"/>
<dbReference type="RefSeq" id="WP_066809466.1">
    <property type="nucleotide sequence ID" value="NZ_CP012661.1"/>
</dbReference>
<name>A0A159Z1G3_9RHOB</name>
<dbReference type="GO" id="GO:0016020">
    <property type="term" value="C:membrane"/>
    <property type="evidence" value="ECO:0007669"/>
    <property type="project" value="InterPro"/>
</dbReference>
<organism evidence="8 9">
    <name type="scientific">Frigidibacter mobilis</name>
    <dbReference type="NCBI Taxonomy" id="1335048"/>
    <lineage>
        <taxon>Bacteria</taxon>
        <taxon>Pseudomonadati</taxon>
        <taxon>Pseudomonadota</taxon>
        <taxon>Alphaproteobacteria</taxon>
        <taxon>Rhodobacterales</taxon>
        <taxon>Paracoccaceae</taxon>
        <taxon>Frigidibacter</taxon>
    </lineage>
</organism>
<dbReference type="OrthoDB" id="7759404at2"/>
<comment type="subcellular location">
    <subcellularLocation>
        <location evidence="1">Golgi apparatus membrane</location>
        <topology evidence="1">Single-pass type II membrane protein</topology>
    </subcellularLocation>
</comment>
<reference evidence="8 9" key="1">
    <citation type="submission" date="2015-09" db="EMBL/GenBank/DDBJ databases">
        <title>Complete genome sequence of Defluviimonas alba cai42t isolated from an oilfield in Xinjiang.</title>
        <authorList>
            <person name="Geng S."/>
            <person name="Pan X."/>
            <person name="Wu X."/>
        </authorList>
    </citation>
    <scope>NUCLEOTIDE SEQUENCE [LARGE SCALE GENOMIC DNA]</scope>
    <source>
        <strain evidence="9">cai42</strain>
    </source>
</reference>
<evidence type="ECO:0000313" key="9">
    <source>
        <dbReference type="Proteomes" id="UP000076128"/>
    </source>
</evidence>
<keyword evidence="9" id="KW-1185">Reference proteome</keyword>
<dbReference type="GO" id="GO:0008146">
    <property type="term" value="F:sulfotransferase activity"/>
    <property type="evidence" value="ECO:0007669"/>
    <property type="project" value="InterPro"/>
</dbReference>
<keyword evidence="5" id="KW-0333">Golgi apparatus</keyword>
<dbReference type="AlphaFoldDB" id="A0A159Z1G3"/>
<dbReference type="EMBL" id="CP012661">
    <property type="protein sequence ID" value="AMY67804.1"/>
    <property type="molecule type" value="Genomic_DNA"/>
</dbReference>
<evidence type="ECO:0000313" key="8">
    <source>
        <dbReference type="EMBL" id="AMY67804.1"/>
    </source>
</evidence>
<evidence type="ECO:0000256" key="6">
    <source>
        <dbReference type="ARBA" id="ARBA00023136"/>
    </source>
</evidence>
<keyword evidence="6" id="KW-0472">Membrane</keyword>
<evidence type="ECO:0000256" key="7">
    <source>
        <dbReference type="ARBA" id="ARBA00023180"/>
    </source>
</evidence>
<evidence type="ECO:0000256" key="4">
    <source>
        <dbReference type="ARBA" id="ARBA00022989"/>
    </source>
</evidence>
<keyword evidence="2" id="KW-0808">Transferase</keyword>
<dbReference type="InterPro" id="IPR018011">
    <property type="entry name" value="Carb_sulfotrans_8-10"/>
</dbReference>
<evidence type="ECO:0000256" key="5">
    <source>
        <dbReference type="ARBA" id="ARBA00023034"/>
    </source>
</evidence>
<keyword evidence="4" id="KW-1133">Transmembrane helix</keyword>
<dbReference type="PANTHER" id="PTHR12137:SF54">
    <property type="entry name" value="CARBOHYDRATE SULFOTRANSFERASE"/>
    <property type="match status" value="1"/>
</dbReference>
<evidence type="ECO:0008006" key="10">
    <source>
        <dbReference type="Google" id="ProtNLM"/>
    </source>
</evidence>
<protein>
    <recommendedName>
        <fullName evidence="10">Sulfotransferase family protein</fullName>
    </recommendedName>
</protein>
<dbReference type="GO" id="GO:0016051">
    <property type="term" value="P:carbohydrate biosynthetic process"/>
    <property type="evidence" value="ECO:0007669"/>
    <property type="project" value="InterPro"/>
</dbReference>
<gene>
    <name evidence="8" type="ORF">AKL17_0544</name>
</gene>
<evidence type="ECO:0000256" key="2">
    <source>
        <dbReference type="ARBA" id="ARBA00022679"/>
    </source>
</evidence>
<dbReference type="PATRIC" id="fig|1335048.3.peg.565"/>
<dbReference type="Pfam" id="PF03567">
    <property type="entry name" value="Sulfotransfer_2"/>
    <property type="match status" value="1"/>
</dbReference>
<keyword evidence="3" id="KW-0812">Transmembrane</keyword>